<dbReference type="GO" id="GO:0005743">
    <property type="term" value="C:mitochondrial inner membrane"/>
    <property type="evidence" value="ECO:0007669"/>
    <property type="project" value="TreeGrafter"/>
</dbReference>
<dbReference type="GO" id="GO:0005524">
    <property type="term" value="F:ATP binding"/>
    <property type="evidence" value="ECO:0007669"/>
    <property type="project" value="InterPro"/>
</dbReference>
<protein>
    <submittedName>
        <fullName evidence="5">Uncharacterized protein</fullName>
    </submittedName>
</protein>
<dbReference type="SUPFAM" id="SSF52540">
    <property type="entry name" value="P-loop containing nucleoside triphosphate hydrolases"/>
    <property type="match status" value="1"/>
</dbReference>
<gene>
    <name evidence="5" type="ORF">OTI717_LOCUS33254</name>
</gene>
<dbReference type="Proteomes" id="UP000663823">
    <property type="component" value="Unassembled WGS sequence"/>
</dbReference>
<feature type="non-terminal residue" evidence="5">
    <location>
        <position position="1"/>
    </location>
</feature>
<dbReference type="GO" id="GO:0090374">
    <property type="term" value="P:oligopeptide export from mitochondrion"/>
    <property type="evidence" value="ECO:0007669"/>
    <property type="project" value="TreeGrafter"/>
</dbReference>
<dbReference type="InterPro" id="IPR036640">
    <property type="entry name" value="ABC1_TM_sf"/>
</dbReference>
<dbReference type="PANTHER" id="PTHR43394:SF1">
    <property type="entry name" value="ATP-BINDING CASSETTE SUB-FAMILY B MEMBER 10, MITOCHONDRIAL"/>
    <property type="match status" value="1"/>
</dbReference>
<organism evidence="5 6">
    <name type="scientific">Rotaria sordida</name>
    <dbReference type="NCBI Taxonomy" id="392033"/>
    <lineage>
        <taxon>Eukaryota</taxon>
        <taxon>Metazoa</taxon>
        <taxon>Spiralia</taxon>
        <taxon>Gnathifera</taxon>
        <taxon>Rotifera</taxon>
        <taxon>Eurotatoria</taxon>
        <taxon>Bdelloidea</taxon>
        <taxon>Philodinida</taxon>
        <taxon>Philodinidae</taxon>
        <taxon>Rotaria</taxon>
    </lineage>
</organism>
<evidence type="ECO:0000313" key="6">
    <source>
        <dbReference type="Proteomes" id="UP000663823"/>
    </source>
</evidence>
<dbReference type="GO" id="GO:0015421">
    <property type="term" value="F:ABC-type oligopeptide transporter activity"/>
    <property type="evidence" value="ECO:0007669"/>
    <property type="project" value="TreeGrafter"/>
</dbReference>
<keyword evidence="3" id="KW-1133">Transmembrane helix</keyword>
<accession>A0A819ULN2</accession>
<reference evidence="5" key="1">
    <citation type="submission" date="2021-02" db="EMBL/GenBank/DDBJ databases">
        <authorList>
            <person name="Nowell W R."/>
        </authorList>
    </citation>
    <scope>NUCLEOTIDE SEQUENCE</scope>
</reference>
<proteinExistence type="predicted"/>
<evidence type="ECO:0000256" key="4">
    <source>
        <dbReference type="ARBA" id="ARBA00023136"/>
    </source>
</evidence>
<evidence type="ECO:0000256" key="3">
    <source>
        <dbReference type="ARBA" id="ARBA00022989"/>
    </source>
</evidence>
<dbReference type="Gene3D" id="3.40.50.300">
    <property type="entry name" value="P-loop containing nucleotide triphosphate hydrolases"/>
    <property type="match status" value="1"/>
</dbReference>
<comment type="subcellular location">
    <subcellularLocation>
        <location evidence="1">Membrane</location>
        <topology evidence="1">Multi-pass membrane protein</topology>
    </subcellularLocation>
</comment>
<sequence length="141" mass="15976">RTTLVIAHRLSTIRSANKIIVIQNGEVVEEGDHELLIRARGTYFALVEQQNLRKTEEKEQLTIFEKQESIGSIGVHPTEEIQSSFTREHSSIIASSPLSIINTLYGKVNNSTTGEYANIEEDIEIKNKKVKSKIENLCYFN</sequence>
<keyword evidence="2" id="KW-0812">Transmembrane</keyword>
<evidence type="ECO:0000256" key="1">
    <source>
        <dbReference type="ARBA" id="ARBA00004141"/>
    </source>
</evidence>
<keyword evidence="4" id="KW-0472">Membrane</keyword>
<evidence type="ECO:0000313" key="5">
    <source>
        <dbReference type="EMBL" id="CAF4082255.1"/>
    </source>
</evidence>
<dbReference type="PANTHER" id="PTHR43394">
    <property type="entry name" value="ATP-DEPENDENT PERMEASE MDL1, MITOCHONDRIAL"/>
    <property type="match status" value="1"/>
</dbReference>
<dbReference type="InterPro" id="IPR039421">
    <property type="entry name" value="Type_1_exporter"/>
</dbReference>
<dbReference type="EMBL" id="CAJOAX010010836">
    <property type="protein sequence ID" value="CAF4082255.1"/>
    <property type="molecule type" value="Genomic_DNA"/>
</dbReference>
<dbReference type="InterPro" id="IPR027417">
    <property type="entry name" value="P-loop_NTPase"/>
</dbReference>
<comment type="caution">
    <text evidence="5">The sequence shown here is derived from an EMBL/GenBank/DDBJ whole genome shotgun (WGS) entry which is preliminary data.</text>
</comment>
<name>A0A819ULN2_9BILA</name>
<dbReference type="Gene3D" id="1.20.1560.10">
    <property type="entry name" value="ABC transporter type 1, transmembrane domain"/>
    <property type="match status" value="1"/>
</dbReference>
<evidence type="ECO:0000256" key="2">
    <source>
        <dbReference type="ARBA" id="ARBA00022692"/>
    </source>
</evidence>
<dbReference type="AlphaFoldDB" id="A0A819ULN2"/>